<feature type="region of interest" description="Disordered" evidence="1">
    <location>
        <begin position="1"/>
        <end position="31"/>
    </location>
</feature>
<comment type="caution">
    <text evidence="2">The sequence shown here is derived from an EMBL/GenBank/DDBJ whole genome shotgun (WGS) entry which is preliminary data.</text>
</comment>
<organism evidence="2 3">
    <name type="scientific">Streptomyces carpaticus</name>
    <dbReference type="NCBI Taxonomy" id="285558"/>
    <lineage>
        <taxon>Bacteria</taxon>
        <taxon>Bacillati</taxon>
        <taxon>Actinomycetota</taxon>
        <taxon>Actinomycetes</taxon>
        <taxon>Kitasatosporales</taxon>
        <taxon>Streptomycetaceae</taxon>
        <taxon>Streptomyces</taxon>
    </lineage>
</organism>
<evidence type="ECO:0000313" key="3">
    <source>
        <dbReference type="Proteomes" id="UP001577267"/>
    </source>
</evidence>
<dbReference type="RefSeq" id="WP_375062829.1">
    <property type="nucleotide sequence ID" value="NZ_JBHGBT010000008.1"/>
</dbReference>
<gene>
    <name evidence="2" type="ORF">ACE11A_10940</name>
</gene>
<feature type="region of interest" description="Disordered" evidence="1">
    <location>
        <begin position="66"/>
        <end position="111"/>
    </location>
</feature>
<name>A0ABV4ZL67_9ACTN</name>
<dbReference type="Proteomes" id="UP001577267">
    <property type="component" value="Unassembled WGS sequence"/>
</dbReference>
<sequence length="310" mass="32732">MTHKDDSPAERELRALLSERADRLTPSAPPVDRITRAGRAARQRTRVALGAGLAALVALPGVLIATQTGGGDGDRTGTAAPPAAPPALETTEGAREPVTEEDPDPTLPLPPRYPARQLLDGITYEQAVEALVSCVDMGNDSDLAIDPARPEPAPADFQILLAWEGEGDENRGPEPRRQVLAVTADPAASPAQQLTCGFRPGEGTVSVQGAPRATIEPGQPPIVPDSNAGRHWSGEEWTPPFRWAHYGAVAPEVVRVTATYGGGTEEAVVDAGYFMVGGIAEQAPDTDPLLLGYDEAGELIYDSRTDDPRF</sequence>
<reference evidence="2 3" key="1">
    <citation type="submission" date="2024-09" db="EMBL/GenBank/DDBJ databases">
        <title>Draft genome sequence of multifaceted antimicrobials producing Streptomyces sp. strain FH1.</title>
        <authorList>
            <person name="Hassan F."/>
            <person name="Ali H."/>
            <person name="Hassan N."/>
            <person name="Nawaz A."/>
        </authorList>
    </citation>
    <scope>NUCLEOTIDE SEQUENCE [LARGE SCALE GENOMIC DNA]</scope>
    <source>
        <strain evidence="2 3">FH1</strain>
    </source>
</reference>
<proteinExistence type="predicted"/>
<evidence type="ECO:0000256" key="1">
    <source>
        <dbReference type="SAM" id="MobiDB-lite"/>
    </source>
</evidence>
<feature type="compositionally biased region" description="Basic and acidic residues" evidence="1">
    <location>
        <begin position="1"/>
        <end position="23"/>
    </location>
</feature>
<evidence type="ECO:0000313" key="2">
    <source>
        <dbReference type="EMBL" id="MFB4194866.1"/>
    </source>
</evidence>
<accession>A0ABV4ZL67</accession>
<dbReference type="EMBL" id="JBHGBT010000008">
    <property type="protein sequence ID" value="MFB4194866.1"/>
    <property type="molecule type" value="Genomic_DNA"/>
</dbReference>
<keyword evidence="3" id="KW-1185">Reference proteome</keyword>
<protein>
    <submittedName>
        <fullName evidence="2">Uncharacterized protein</fullName>
    </submittedName>
</protein>